<dbReference type="InterPro" id="IPR029063">
    <property type="entry name" value="SAM-dependent_MTases_sf"/>
</dbReference>
<comment type="caution">
    <text evidence="1">The sequence shown here is derived from an EMBL/GenBank/DDBJ whole genome shotgun (WGS) entry which is preliminary data.</text>
</comment>
<dbReference type="EMBL" id="PGFG01000001">
    <property type="protein sequence ID" value="PJJ75592.1"/>
    <property type="molecule type" value="Genomic_DNA"/>
</dbReference>
<gene>
    <name evidence="1" type="ORF">BXY57_1171</name>
</gene>
<organism evidence="1 2">
    <name type="scientific">Thermoflavifilum aggregans</name>
    <dbReference type="NCBI Taxonomy" id="454188"/>
    <lineage>
        <taxon>Bacteria</taxon>
        <taxon>Pseudomonadati</taxon>
        <taxon>Bacteroidota</taxon>
        <taxon>Chitinophagia</taxon>
        <taxon>Chitinophagales</taxon>
        <taxon>Chitinophagaceae</taxon>
        <taxon>Thermoflavifilum</taxon>
    </lineage>
</organism>
<keyword evidence="1" id="KW-0489">Methyltransferase</keyword>
<name>A0A2M9CUJ3_9BACT</name>
<evidence type="ECO:0000313" key="1">
    <source>
        <dbReference type="EMBL" id="PJJ75592.1"/>
    </source>
</evidence>
<dbReference type="Gene3D" id="3.40.50.150">
    <property type="entry name" value="Vaccinia Virus protein VP39"/>
    <property type="match status" value="1"/>
</dbReference>
<accession>A0A2M9CUJ3</accession>
<dbReference type="Proteomes" id="UP000230000">
    <property type="component" value="Unassembled WGS sequence"/>
</dbReference>
<dbReference type="SUPFAM" id="SSF53335">
    <property type="entry name" value="S-adenosyl-L-methionine-dependent methyltransferases"/>
    <property type="match status" value="1"/>
</dbReference>
<reference evidence="1 2" key="1">
    <citation type="submission" date="2017-11" db="EMBL/GenBank/DDBJ databases">
        <title>Genomic Encyclopedia of Archaeal and Bacterial Type Strains, Phase II (KMG-II): From Individual Species to Whole Genera.</title>
        <authorList>
            <person name="Goeker M."/>
        </authorList>
    </citation>
    <scope>NUCLEOTIDE SEQUENCE [LARGE SCALE GENOMIC DNA]</scope>
    <source>
        <strain evidence="1 2">DSM 27268</strain>
    </source>
</reference>
<sequence length="276" mass="32218">MPVRFYVQYFLHLLRARSRYHVHSPWVYELIEQALRHPTFDPSCIPIEQLRRQLLRDRRTIRIQDYGAGSHIHKRDIRSIQSLARHAAKPPVLARILFQLCRMLQPAMVIELGTSLGITTAYLAKAAPQAHLITVEGSESIAQEATKNFQQLRLQHIQLMPSTFEEAIPAILSQLQHPFLLFVDGDHRYETTLQYVQAFLPYLHHDSCIVMDDIHWSRGMAKAWETLLSDQRVNLSIDLFFLGMLFNRNGRFQPEHFRLRYPALLSWFQTTLNPLG</sequence>
<dbReference type="AlphaFoldDB" id="A0A2M9CUJ3"/>
<keyword evidence="1" id="KW-0808">Transferase</keyword>
<proteinExistence type="predicted"/>
<dbReference type="GO" id="GO:0032259">
    <property type="term" value="P:methylation"/>
    <property type="evidence" value="ECO:0007669"/>
    <property type="project" value="UniProtKB-KW"/>
</dbReference>
<protein>
    <submittedName>
        <fullName evidence="1">Putative O-methyltransferase YrrM</fullName>
    </submittedName>
</protein>
<keyword evidence="2" id="KW-1185">Reference proteome</keyword>
<evidence type="ECO:0000313" key="2">
    <source>
        <dbReference type="Proteomes" id="UP000230000"/>
    </source>
</evidence>
<dbReference type="GO" id="GO:0008168">
    <property type="term" value="F:methyltransferase activity"/>
    <property type="evidence" value="ECO:0007669"/>
    <property type="project" value="UniProtKB-KW"/>
</dbReference>
<dbReference type="Pfam" id="PF13578">
    <property type="entry name" value="Methyltransf_24"/>
    <property type="match status" value="1"/>
</dbReference>